<feature type="compositionally biased region" description="Polar residues" evidence="1">
    <location>
        <begin position="72"/>
        <end position="83"/>
    </location>
</feature>
<feature type="compositionally biased region" description="Polar residues" evidence="1">
    <location>
        <begin position="126"/>
        <end position="139"/>
    </location>
</feature>
<comment type="caution">
    <text evidence="2">The sequence shown here is derived from an EMBL/GenBank/DDBJ whole genome shotgun (WGS) entry which is preliminary data.</text>
</comment>
<accession>W9CD85</accession>
<feature type="compositionally biased region" description="Basic residues" evidence="1">
    <location>
        <begin position="104"/>
        <end position="113"/>
    </location>
</feature>
<gene>
    <name evidence="2" type="ORF">SBOR_7092</name>
</gene>
<dbReference type="AlphaFoldDB" id="W9CD85"/>
<organism evidence="2 3">
    <name type="scientific">Sclerotinia borealis (strain F-4128)</name>
    <dbReference type="NCBI Taxonomy" id="1432307"/>
    <lineage>
        <taxon>Eukaryota</taxon>
        <taxon>Fungi</taxon>
        <taxon>Dikarya</taxon>
        <taxon>Ascomycota</taxon>
        <taxon>Pezizomycotina</taxon>
        <taxon>Leotiomycetes</taxon>
        <taxon>Helotiales</taxon>
        <taxon>Sclerotiniaceae</taxon>
        <taxon>Sclerotinia</taxon>
    </lineage>
</organism>
<proteinExistence type="predicted"/>
<feature type="compositionally biased region" description="Basic and acidic residues" evidence="1">
    <location>
        <begin position="54"/>
        <end position="71"/>
    </location>
</feature>
<name>W9CD85_SCLBF</name>
<dbReference type="Proteomes" id="UP000019487">
    <property type="component" value="Unassembled WGS sequence"/>
</dbReference>
<evidence type="ECO:0000256" key="1">
    <source>
        <dbReference type="SAM" id="MobiDB-lite"/>
    </source>
</evidence>
<keyword evidence="3" id="KW-1185">Reference proteome</keyword>
<reference evidence="2 3" key="1">
    <citation type="journal article" date="2014" name="Genome Announc.">
        <title>Draft genome sequence of Sclerotinia borealis, a psychrophilic plant pathogenic fungus.</title>
        <authorList>
            <person name="Mardanov A.V."/>
            <person name="Beletsky A.V."/>
            <person name="Kadnikov V.V."/>
            <person name="Ignatov A.N."/>
            <person name="Ravin N.V."/>
        </authorList>
    </citation>
    <scope>NUCLEOTIDE SEQUENCE [LARGE SCALE GENOMIC DNA]</scope>
    <source>
        <strain evidence="3">F-4157</strain>
    </source>
</reference>
<evidence type="ECO:0000313" key="2">
    <source>
        <dbReference type="EMBL" id="ESZ92520.1"/>
    </source>
</evidence>
<sequence length="139" mass="15321">MAPSYDGPLTIESLTELFKSYGFLNVQVSDGRDKEHKRRVLRGFGTLPVAEDEQYMRADDDAEKTAEKQDNTAKTSEGMNSTSADDREKQQSAGMGYAAGMSKSQKRRMREAKKKAEKEAKATATNTVLGETTATTQSK</sequence>
<evidence type="ECO:0000313" key="3">
    <source>
        <dbReference type="Proteomes" id="UP000019487"/>
    </source>
</evidence>
<protein>
    <submittedName>
        <fullName evidence="2">Uncharacterized protein</fullName>
    </submittedName>
</protein>
<dbReference type="EMBL" id="AYSA01000380">
    <property type="protein sequence ID" value="ESZ92520.1"/>
    <property type="molecule type" value="Genomic_DNA"/>
</dbReference>
<feature type="region of interest" description="Disordered" evidence="1">
    <location>
        <begin position="43"/>
        <end position="139"/>
    </location>
</feature>
<dbReference type="HOGENOM" id="CLU_1846272_0_0_1"/>